<dbReference type="AlphaFoldDB" id="A0A6L6JAW0"/>
<proteinExistence type="predicted"/>
<name>A0A6L6JAW0_9RHOB</name>
<dbReference type="GO" id="GO:0005509">
    <property type="term" value="F:calcium ion binding"/>
    <property type="evidence" value="ECO:0007669"/>
    <property type="project" value="InterPro"/>
</dbReference>
<dbReference type="Proteomes" id="UP000478183">
    <property type="component" value="Unassembled WGS sequence"/>
</dbReference>
<evidence type="ECO:0000256" key="3">
    <source>
        <dbReference type="SAM" id="MobiDB-lite"/>
    </source>
</evidence>
<evidence type="ECO:0008006" key="6">
    <source>
        <dbReference type="Google" id="ProtNLM"/>
    </source>
</evidence>
<comment type="caution">
    <text evidence="4">The sequence shown here is derived from an EMBL/GenBank/DDBJ whole genome shotgun (WGS) entry which is preliminary data.</text>
</comment>
<sequence length="314" mass="33075">MALIKHFGTQGDDNLWFDHEGSWDSIIQIHGLAGDDWILGTSNRRNVLFGGNGNDTIYGSNRNDRLFGENGDDFLSAGKGVRSWLDGGTGNDTLMSGRGSDRLSGGDGNDAFTPGSGQDTIIGGAGIDTIYMRSPDRSAISLSHGGMQDTGNGMKSFSGIENAYFGGNGNHRIYGNALANHLFTSQGEDTLSGASGNDTLDGDRDDDYLFGGNGNDLLLGGADKDHLFGDAGSDTLSGGSGEDTFVFTQGSGQDVIRAFDPAGDIIRFMAGPDEFADLTITDLGNHTLIRFRAGTITLRNIDPSELGANDFTFG</sequence>
<dbReference type="PANTHER" id="PTHR38340:SF1">
    <property type="entry name" value="S-LAYER PROTEIN"/>
    <property type="match status" value="1"/>
</dbReference>
<keyword evidence="5" id="KW-1185">Reference proteome</keyword>
<comment type="subcellular location">
    <subcellularLocation>
        <location evidence="1">Secreted</location>
    </subcellularLocation>
</comment>
<dbReference type="InterPro" id="IPR001343">
    <property type="entry name" value="Hemolysn_Ca-bd"/>
</dbReference>
<reference evidence="4 5" key="1">
    <citation type="submission" date="2019-11" db="EMBL/GenBank/DDBJ databases">
        <authorList>
            <person name="Dong K."/>
        </authorList>
    </citation>
    <scope>NUCLEOTIDE SEQUENCE [LARGE SCALE GENOMIC DNA]</scope>
    <source>
        <strain evidence="4 5">NBRC 111993</strain>
    </source>
</reference>
<feature type="region of interest" description="Disordered" evidence="3">
    <location>
        <begin position="95"/>
        <end position="118"/>
    </location>
</feature>
<gene>
    <name evidence="4" type="ORF">GL286_08835</name>
</gene>
<dbReference type="RefSeq" id="WP_155095186.1">
    <property type="nucleotide sequence ID" value="NZ_WMIE01000003.1"/>
</dbReference>
<dbReference type="OrthoDB" id="7753598at2"/>
<evidence type="ECO:0000313" key="4">
    <source>
        <dbReference type="EMBL" id="MTH77829.1"/>
    </source>
</evidence>
<evidence type="ECO:0000256" key="1">
    <source>
        <dbReference type="ARBA" id="ARBA00004613"/>
    </source>
</evidence>
<dbReference type="GO" id="GO:0005576">
    <property type="term" value="C:extracellular region"/>
    <property type="evidence" value="ECO:0007669"/>
    <property type="project" value="UniProtKB-SubCell"/>
</dbReference>
<dbReference type="SUPFAM" id="SSF51120">
    <property type="entry name" value="beta-Roll"/>
    <property type="match status" value="2"/>
</dbReference>
<dbReference type="InterPro" id="IPR018511">
    <property type="entry name" value="Hemolysin-typ_Ca-bd_CS"/>
</dbReference>
<organism evidence="4 5">
    <name type="scientific">Paracoccus aestuariivivens</name>
    <dbReference type="NCBI Taxonomy" id="1820333"/>
    <lineage>
        <taxon>Bacteria</taxon>
        <taxon>Pseudomonadati</taxon>
        <taxon>Pseudomonadota</taxon>
        <taxon>Alphaproteobacteria</taxon>
        <taxon>Rhodobacterales</taxon>
        <taxon>Paracoccaceae</taxon>
        <taxon>Paracoccus</taxon>
    </lineage>
</organism>
<dbReference type="EMBL" id="WMIE01000003">
    <property type="protein sequence ID" value="MTH77829.1"/>
    <property type="molecule type" value="Genomic_DNA"/>
</dbReference>
<dbReference type="Pfam" id="PF00353">
    <property type="entry name" value="HemolysinCabind"/>
    <property type="match status" value="5"/>
</dbReference>
<dbReference type="PRINTS" id="PR00313">
    <property type="entry name" value="CABNDNGRPT"/>
</dbReference>
<dbReference type="InterPro" id="IPR050557">
    <property type="entry name" value="RTX_toxin/Mannuronan_C5-epim"/>
</dbReference>
<protein>
    <recommendedName>
        <fullName evidence="6">Calcium-binding protein</fullName>
    </recommendedName>
</protein>
<evidence type="ECO:0000313" key="5">
    <source>
        <dbReference type="Proteomes" id="UP000478183"/>
    </source>
</evidence>
<evidence type="ECO:0000256" key="2">
    <source>
        <dbReference type="ARBA" id="ARBA00022525"/>
    </source>
</evidence>
<dbReference type="Gene3D" id="2.150.10.10">
    <property type="entry name" value="Serralysin-like metalloprotease, C-terminal"/>
    <property type="match status" value="4"/>
</dbReference>
<dbReference type="PANTHER" id="PTHR38340">
    <property type="entry name" value="S-LAYER PROTEIN"/>
    <property type="match status" value="1"/>
</dbReference>
<keyword evidence="2" id="KW-0964">Secreted</keyword>
<dbReference type="PROSITE" id="PS00330">
    <property type="entry name" value="HEMOLYSIN_CALCIUM"/>
    <property type="match status" value="3"/>
</dbReference>
<accession>A0A6L6JAW0</accession>
<dbReference type="InterPro" id="IPR011049">
    <property type="entry name" value="Serralysin-like_metalloprot_C"/>
</dbReference>